<dbReference type="InterPro" id="IPR042099">
    <property type="entry name" value="ANL_N_sf"/>
</dbReference>
<evidence type="ECO:0000313" key="3">
    <source>
        <dbReference type="EMBL" id="MFI6501239.1"/>
    </source>
</evidence>
<comment type="caution">
    <text evidence="3">The sequence shown here is derived from an EMBL/GenBank/DDBJ whole genome shotgun (WGS) entry which is preliminary data.</text>
</comment>
<evidence type="ECO:0000259" key="2">
    <source>
        <dbReference type="Pfam" id="PF13193"/>
    </source>
</evidence>
<proteinExistence type="predicted"/>
<dbReference type="PANTHER" id="PTHR45527">
    <property type="entry name" value="NONRIBOSOMAL PEPTIDE SYNTHETASE"/>
    <property type="match status" value="1"/>
</dbReference>
<reference evidence="3 4" key="1">
    <citation type="submission" date="2024-10" db="EMBL/GenBank/DDBJ databases">
        <title>The Natural Products Discovery Center: Release of the First 8490 Sequenced Strains for Exploring Actinobacteria Biosynthetic Diversity.</title>
        <authorList>
            <person name="Kalkreuter E."/>
            <person name="Kautsar S.A."/>
            <person name="Yang D."/>
            <person name="Bader C.D."/>
            <person name="Teijaro C.N."/>
            <person name="Fluegel L."/>
            <person name="Davis C.M."/>
            <person name="Simpson J.R."/>
            <person name="Lauterbach L."/>
            <person name="Steele A.D."/>
            <person name="Gui C."/>
            <person name="Meng S."/>
            <person name="Li G."/>
            <person name="Viehrig K."/>
            <person name="Ye F."/>
            <person name="Su P."/>
            <person name="Kiefer A.F."/>
            <person name="Nichols A."/>
            <person name="Cepeda A.J."/>
            <person name="Yan W."/>
            <person name="Fan B."/>
            <person name="Jiang Y."/>
            <person name="Adhikari A."/>
            <person name="Zheng C.-J."/>
            <person name="Schuster L."/>
            <person name="Cowan T.M."/>
            <person name="Smanski M.J."/>
            <person name="Chevrette M.G."/>
            <person name="De Carvalho L.P.S."/>
            <person name="Shen B."/>
        </authorList>
    </citation>
    <scope>NUCLEOTIDE SEQUENCE [LARGE SCALE GENOMIC DNA]</scope>
    <source>
        <strain evidence="3 4">NPDC050545</strain>
    </source>
</reference>
<accession>A0ABW7Z130</accession>
<organism evidence="3 4">
    <name type="scientific">Nonomuraea typhae</name>
    <dbReference type="NCBI Taxonomy" id="2603600"/>
    <lineage>
        <taxon>Bacteria</taxon>
        <taxon>Bacillati</taxon>
        <taxon>Actinomycetota</taxon>
        <taxon>Actinomycetes</taxon>
        <taxon>Streptosporangiales</taxon>
        <taxon>Streptosporangiaceae</taxon>
        <taxon>Nonomuraea</taxon>
    </lineage>
</organism>
<dbReference type="Pfam" id="PF00501">
    <property type="entry name" value="AMP-binding"/>
    <property type="match status" value="1"/>
</dbReference>
<feature type="domain" description="AMP-binding enzyme C-terminal" evidence="2">
    <location>
        <begin position="380"/>
        <end position="446"/>
    </location>
</feature>
<sequence>MIYDSVIDWARKFPGRPCVIEAGRVFTWAHLLEVFEDGRRELKRAGIGPGDLVAVGGVRRGAAIAGMLAAWSVGAAYLPLAYGTPLARAELILDIARPAAILDDPLVADGDWGGFHLLDDPAKLNPATAYVIFTSGSSGVPKGVMVGHAGLGPLTEWYREITMLAPGDVAGQVASLTFDASVLEIWGALANGATLAVPPLDAVLDPEDYQDFLREHEVRAAFVPTGLVAPLFDLDWPEDVPTRMLFTGGERLTRWPEPRHPFAFYNCYGPAESTVAATCHLLDPRAARREPPPIGRPLSYVHTRVAEDGELWLGGPAIALGYLGAADDSFVEHHGERWYRTGDLVTQDAEGVLHYVSRTDDQIQVDGRRTEPAEIVHTILMLADVADAFVFTRESPSGEVRLSAAVTPATVAMQDLRHHLERLLPAYMIPSEIMPMDAFPLTVHGKVDVDALRERR</sequence>
<dbReference type="InterPro" id="IPR045851">
    <property type="entry name" value="AMP-bd_C_sf"/>
</dbReference>
<dbReference type="PANTHER" id="PTHR45527:SF1">
    <property type="entry name" value="FATTY ACID SYNTHASE"/>
    <property type="match status" value="1"/>
</dbReference>
<keyword evidence="4" id="KW-1185">Reference proteome</keyword>
<dbReference type="Proteomes" id="UP001612741">
    <property type="component" value="Unassembled WGS sequence"/>
</dbReference>
<dbReference type="Gene3D" id="3.30.300.30">
    <property type="match status" value="1"/>
</dbReference>
<dbReference type="InterPro" id="IPR025110">
    <property type="entry name" value="AMP-bd_C"/>
</dbReference>
<dbReference type="Gene3D" id="3.40.50.12780">
    <property type="entry name" value="N-terminal domain of ligase-like"/>
    <property type="match status" value="1"/>
</dbReference>
<dbReference type="Pfam" id="PF13193">
    <property type="entry name" value="AMP-binding_C"/>
    <property type="match status" value="1"/>
</dbReference>
<evidence type="ECO:0000259" key="1">
    <source>
        <dbReference type="Pfam" id="PF00501"/>
    </source>
</evidence>
<dbReference type="PROSITE" id="PS00455">
    <property type="entry name" value="AMP_BINDING"/>
    <property type="match status" value="1"/>
</dbReference>
<dbReference type="InterPro" id="IPR020845">
    <property type="entry name" value="AMP-binding_CS"/>
</dbReference>
<dbReference type="RefSeq" id="WP_397085622.1">
    <property type="nucleotide sequence ID" value="NZ_JBITGY010000007.1"/>
</dbReference>
<feature type="domain" description="AMP-dependent synthetase/ligase" evidence="1">
    <location>
        <begin position="8"/>
        <end position="323"/>
    </location>
</feature>
<gene>
    <name evidence="3" type="ORF">ACIBG2_27945</name>
</gene>
<name>A0ABW7Z130_9ACTN</name>
<dbReference type="SUPFAM" id="SSF56801">
    <property type="entry name" value="Acetyl-CoA synthetase-like"/>
    <property type="match status" value="1"/>
</dbReference>
<dbReference type="EMBL" id="JBITGY010000007">
    <property type="protein sequence ID" value="MFI6501239.1"/>
    <property type="molecule type" value="Genomic_DNA"/>
</dbReference>
<dbReference type="CDD" id="cd05930">
    <property type="entry name" value="A_NRPS"/>
    <property type="match status" value="1"/>
</dbReference>
<protein>
    <submittedName>
        <fullName evidence="3">Amino acid adenylation domain-containing protein</fullName>
    </submittedName>
</protein>
<evidence type="ECO:0000313" key="4">
    <source>
        <dbReference type="Proteomes" id="UP001612741"/>
    </source>
</evidence>
<dbReference type="InterPro" id="IPR000873">
    <property type="entry name" value="AMP-dep_synth/lig_dom"/>
</dbReference>